<dbReference type="EMBL" id="JBGMDY010000007">
    <property type="protein sequence ID" value="KAL2327827.1"/>
    <property type="molecule type" value="Genomic_DNA"/>
</dbReference>
<dbReference type="AlphaFoldDB" id="A0ABD1LWK0"/>
<accession>A0ABD1LWK0</accession>
<evidence type="ECO:0000313" key="1">
    <source>
        <dbReference type="EMBL" id="KAL2327827.1"/>
    </source>
</evidence>
<evidence type="ECO:0000313" key="2">
    <source>
        <dbReference type="Proteomes" id="UP001603857"/>
    </source>
</evidence>
<gene>
    <name evidence="1" type="ORF">Fmac_021254</name>
</gene>
<proteinExistence type="predicted"/>
<organism evidence="1 2">
    <name type="scientific">Flemingia macrophylla</name>
    <dbReference type="NCBI Taxonomy" id="520843"/>
    <lineage>
        <taxon>Eukaryota</taxon>
        <taxon>Viridiplantae</taxon>
        <taxon>Streptophyta</taxon>
        <taxon>Embryophyta</taxon>
        <taxon>Tracheophyta</taxon>
        <taxon>Spermatophyta</taxon>
        <taxon>Magnoliopsida</taxon>
        <taxon>eudicotyledons</taxon>
        <taxon>Gunneridae</taxon>
        <taxon>Pentapetalae</taxon>
        <taxon>rosids</taxon>
        <taxon>fabids</taxon>
        <taxon>Fabales</taxon>
        <taxon>Fabaceae</taxon>
        <taxon>Papilionoideae</taxon>
        <taxon>50 kb inversion clade</taxon>
        <taxon>NPAAA clade</taxon>
        <taxon>indigoferoid/millettioid clade</taxon>
        <taxon>Phaseoleae</taxon>
        <taxon>Flemingia</taxon>
    </lineage>
</organism>
<name>A0ABD1LWK0_9FABA</name>
<reference evidence="1 2" key="1">
    <citation type="submission" date="2024-08" db="EMBL/GenBank/DDBJ databases">
        <title>Insights into the chromosomal genome structure of Flemingia macrophylla.</title>
        <authorList>
            <person name="Ding Y."/>
            <person name="Zhao Y."/>
            <person name="Bi W."/>
            <person name="Wu M."/>
            <person name="Zhao G."/>
            <person name="Gong Y."/>
            <person name="Li W."/>
            <person name="Zhang P."/>
        </authorList>
    </citation>
    <scope>NUCLEOTIDE SEQUENCE [LARGE SCALE GENOMIC DNA]</scope>
    <source>
        <strain evidence="1">DYQJB</strain>
        <tissue evidence="1">Leaf</tissue>
    </source>
</reference>
<dbReference type="Proteomes" id="UP001603857">
    <property type="component" value="Unassembled WGS sequence"/>
</dbReference>
<comment type="caution">
    <text evidence="1">The sequence shown here is derived from an EMBL/GenBank/DDBJ whole genome shotgun (WGS) entry which is preliminary data.</text>
</comment>
<keyword evidence="2" id="KW-1185">Reference proteome</keyword>
<protein>
    <submittedName>
        <fullName evidence="1">Uncharacterized protein</fullName>
    </submittedName>
</protein>
<sequence length="54" mass="6317">MHWLESLLVAFNLKRMLLDHFTPKDVPIIKSSIHPYVFSSKDSDSHFSHQMSCD</sequence>